<sequence length="48" mass="5102">MYANVLVPLDGSSFSEQAIPYATAIARRANARLTVVLVHAPSGPYLEA</sequence>
<dbReference type="Gene3D" id="3.40.50.620">
    <property type="entry name" value="HUPs"/>
    <property type="match status" value="1"/>
</dbReference>
<dbReference type="Proteomes" id="UP000702544">
    <property type="component" value="Unassembled WGS sequence"/>
</dbReference>
<dbReference type="SUPFAM" id="SSF52402">
    <property type="entry name" value="Adenine nucleotide alpha hydrolases-like"/>
    <property type="match status" value="1"/>
</dbReference>
<dbReference type="InterPro" id="IPR006016">
    <property type="entry name" value="UspA"/>
</dbReference>
<feature type="non-terminal residue" evidence="2">
    <location>
        <position position="48"/>
    </location>
</feature>
<evidence type="ECO:0000259" key="1">
    <source>
        <dbReference type="Pfam" id="PF00582"/>
    </source>
</evidence>
<evidence type="ECO:0000313" key="2">
    <source>
        <dbReference type="EMBL" id="NIR74416.1"/>
    </source>
</evidence>
<dbReference type="InterPro" id="IPR014729">
    <property type="entry name" value="Rossmann-like_a/b/a_fold"/>
</dbReference>
<dbReference type="EMBL" id="JAACAK010000039">
    <property type="protein sequence ID" value="NIR74416.1"/>
    <property type="molecule type" value="Genomic_DNA"/>
</dbReference>
<gene>
    <name evidence="2" type="ORF">GWO12_04795</name>
</gene>
<comment type="caution">
    <text evidence="2">The sequence shown here is derived from an EMBL/GenBank/DDBJ whole genome shotgun (WGS) entry which is preliminary data.</text>
</comment>
<proteinExistence type="predicted"/>
<feature type="domain" description="UspA" evidence="1">
    <location>
        <begin position="1"/>
        <end position="45"/>
    </location>
</feature>
<name>A0AAE5C8E6_9BACT</name>
<accession>A0AAE5C8E6</accession>
<dbReference type="Pfam" id="PF00582">
    <property type="entry name" value="Usp"/>
    <property type="match status" value="1"/>
</dbReference>
<protein>
    <submittedName>
        <fullName evidence="2">Universal stress protein</fullName>
    </submittedName>
</protein>
<evidence type="ECO:0000313" key="3">
    <source>
        <dbReference type="Proteomes" id="UP000702544"/>
    </source>
</evidence>
<organism evidence="2 3">
    <name type="scientific">Candidatus Kutchimonas denitrificans</name>
    <dbReference type="NCBI Taxonomy" id="3056748"/>
    <lineage>
        <taxon>Bacteria</taxon>
        <taxon>Pseudomonadati</taxon>
        <taxon>Gemmatimonadota</taxon>
        <taxon>Gemmatimonadia</taxon>
        <taxon>Candidatus Palauibacterales</taxon>
        <taxon>Candidatus Palauibacteraceae</taxon>
        <taxon>Candidatus Kutchimonas</taxon>
    </lineage>
</organism>
<dbReference type="AlphaFoldDB" id="A0AAE5C8E6"/>
<reference evidence="2 3" key="1">
    <citation type="submission" date="2020-01" db="EMBL/GenBank/DDBJ databases">
        <title>Genomes assembled from Gulf of Kutch pelagic sediment metagenomes.</title>
        <authorList>
            <person name="Chandrashekar M."/>
            <person name="Mahajan M.S."/>
            <person name="Dave K.J."/>
            <person name="Vatsa P."/>
            <person name="Nathani N.M."/>
        </authorList>
    </citation>
    <scope>NUCLEOTIDE SEQUENCE [LARGE SCALE GENOMIC DNA]</scope>
    <source>
        <strain evidence="2">KS3-K002</strain>
    </source>
</reference>